<evidence type="ECO:0000256" key="1">
    <source>
        <dbReference type="ARBA" id="ARBA00052141"/>
    </source>
</evidence>
<comment type="similarity">
    <text evidence="2">Belongs to the nucleoside triphosphate pyrophosphohydrolase family.</text>
</comment>
<organism evidence="6 7">
    <name type="scientific">Roseospira navarrensis</name>
    <dbReference type="NCBI Taxonomy" id="140058"/>
    <lineage>
        <taxon>Bacteria</taxon>
        <taxon>Pseudomonadati</taxon>
        <taxon>Pseudomonadota</taxon>
        <taxon>Alphaproteobacteria</taxon>
        <taxon>Rhodospirillales</taxon>
        <taxon>Rhodospirillaceae</taxon>
        <taxon>Roseospira</taxon>
    </lineage>
</organism>
<proteinExistence type="inferred from homology"/>
<dbReference type="CDD" id="cd11529">
    <property type="entry name" value="NTP-PPase_MazG_Cterm"/>
    <property type="match status" value="1"/>
</dbReference>
<evidence type="ECO:0000256" key="2">
    <source>
        <dbReference type="ARBA" id="ARBA00061115"/>
    </source>
</evidence>
<evidence type="ECO:0000313" key="7">
    <source>
        <dbReference type="Proteomes" id="UP000434582"/>
    </source>
</evidence>
<dbReference type="CDD" id="cd11528">
    <property type="entry name" value="NTP-PPase_MazG_Nterm"/>
    <property type="match status" value="1"/>
</dbReference>
<dbReference type="GO" id="GO:0047693">
    <property type="term" value="F:ATP diphosphatase activity"/>
    <property type="evidence" value="ECO:0007669"/>
    <property type="project" value="UniProtKB-EC"/>
</dbReference>
<comment type="catalytic activity">
    <reaction evidence="1">
        <text>ATP + H2O = AMP + diphosphate + H(+)</text>
        <dbReference type="Rhea" id="RHEA:14245"/>
        <dbReference type="ChEBI" id="CHEBI:15377"/>
        <dbReference type="ChEBI" id="CHEBI:15378"/>
        <dbReference type="ChEBI" id="CHEBI:30616"/>
        <dbReference type="ChEBI" id="CHEBI:33019"/>
        <dbReference type="ChEBI" id="CHEBI:456215"/>
        <dbReference type="EC" id="3.6.1.8"/>
    </reaction>
</comment>
<dbReference type="InterPro" id="IPR011551">
    <property type="entry name" value="NTP_PyrPHydrolase_MazG"/>
</dbReference>
<dbReference type="InterPro" id="IPR048015">
    <property type="entry name" value="NTP-PPase_MazG-like_N"/>
</dbReference>
<dbReference type="SUPFAM" id="SSF101386">
    <property type="entry name" value="all-alpha NTP pyrophosphatases"/>
    <property type="match status" value="2"/>
</dbReference>
<dbReference type="EMBL" id="WIVE01000003">
    <property type="protein sequence ID" value="MQX35322.1"/>
    <property type="molecule type" value="Genomic_DNA"/>
</dbReference>
<evidence type="ECO:0000313" key="6">
    <source>
        <dbReference type="EMBL" id="MQX35322.1"/>
    </source>
</evidence>
<feature type="domain" description="NTP pyrophosphohydrolase MazG-like" evidence="5">
    <location>
        <begin position="174"/>
        <end position="240"/>
    </location>
</feature>
<dbReference type="Gene3D" id="1.10.287.1080">
    <property type="entry name" value="MazG-like"/>
    <property type="match status" value="2"/>
</dbReference>
<dbReference type="GO" id="GO:0046052">
    <property type="term" value="P:UTP catabolic process"/>
    <property type="evidence" value="ECO:0007669"/>
    <property type="project" value="TreeGrafter"/>
</dbReference>
<dbReference type="NCBIfam" id="NF007113">
    <property type="entry name" value="PRK09562.1"/>
    <property type="match status" value="1"/>
</dbReference>
<dbReference type="InterPro" id="IPR048011">
    <property type="entry name" value="NTP-PPase_MazG-like_C"/>
</dbReference>
<dbReference type="InterPro" id="IPR004518">
    <property type="entry name" value="MazG-like_dom"/>
</dbReference>
<dbReference type="GO" id="GO:0046081">
    <property type="term" value="P:dUTP catabolic process"/>
    <property type="evidence" value="ECO:0007669"/>
    <property type="project" value="TreeGrafter"/>
</dbReference>
<reference evidence="6 7" key="1">
    <citation type="submission" date="2019-10" db="EMBL/GenBank/DDBJ databases">
        <title>Draft whole-genome sequence of the purple nonsulfur photosynthetic bacterium Roseospira navarrensis DSM 15114.</title>
        <authorList>
            <person name="Kyndt J.A."/>
            <person name="Meyer T.E."/>
        </authorList>
    </citation>
    <scope>NUCLEOTIDE SEQUENCE [LARGE SCALE GENOMIC DNA]</scope>
    <source>
        <strain evidence="6 7">DSM 15114</strain>
    </source>
</reference>
<evidence type="ECO:0000256" key="4">
    <source>
        <dbReference type="ARBA" id="ARBA00074799"/>
    </source>
</evidence>
<dbReference type="GO" id="GO:0006950">
    <property type="term" value="P:response to stress"/>
    <property type="evidence" value="ECO:0007669"/>
    <property type="project" value="UniProtKB-ARBA"/>
</dbReference>
<dbReference type="Pfam" id="PF03819">
    <property type="entry name" value="MazG"/>
    <property type="match status" value="2"/>
</dbReference>
<keyword evidence="6" id="KW-0378">Hydrolase</keyword>
<dbReference type="Proteomes" id="UP000434582">
    <property type="component" value="Unassembled WGS sequence"/>
</dbReference>
<dbReference type="FunFam" id="1.10.287.1080:FF:000001">
    <property type="entry name" value="Nucleoside triphosphate pyrophosphohydrolase"/>
    <property type="match status" value="1"/>
</dbReference>
<evidence type="ECO:0000259" key="5">
    <source>
        <dbReference type="Pfam" id="PF03819"/>
    </source>
</evidence>
<gene>
    <name evidence="6" type="primary">mazG</name>
    <name evidence="6" type="ORF">GHC57_02205</name>
</gene>
<dbReference type="EC" id="3.6.1.8" evidence="3"/>
<feature type="domain" description="NTP pyrophosphohydrolase MazG-like" evidence="5">
    <location>
        <begin position="39"/>
        <end position="112"/>
    </location>
</feature>
<dbReference type="GO" id="GO:0006203">
    <property type="term" value="P:dGTP catabolic process"/>
    <property type="evidence" value="ECO:0007669"/>
    <property type="project" value="TreeGrafter"/>
</dbReference>
<accession>A0A7X1ZBJ8</accession>
<dbReference type="OrthoDB" id="9808939at2"/>
<evidence type="ECO:0000256" key="3">
    <source>
        <dbReference type="ARBA" id="ARBA00066372"/>
    </source>
</evidence>
<sequence>MKDDRPDPTPPHPGAMSRLLGIMARLRDPEGGCPWDVEQTFATIAPHTLEEAYEVADAIERGDMADLKDELGDLLLQVVFHARIAEEAGHFAFPDVVAAIADKLERRHPHVFGDAIVEDAAAQTDAWETLKREERAAKAHHGVLDGLTVGLPATVRAQKIGNRVARVGFDWSDPNRLLDKVQEELDEVRVEVNAGAGADRLTDEVGDLMFTCVQLARKLSVDAESALRHTNTKFERRFRHLESRLAETGRGPADAALEEMEALWQEAKGEVG</sequence>
<dbReference type="NCBIfam" id="TIGR00444">
    <property type="entry name" value="mazG"/>
    <property type="match status" value="1"/>
</dbReference>
<keyword evidence="7" id="KW-1185">Reference proteome</keyword>
<dbReference type="PANTHER" id="PTHR30522">
    <property type="entry name" value="NUCLEOSIDE TRIPHOSPHATE PYROPHOSPHOHYDROLASE"/>
    <property type="match status" value="1"/>
</dbReference>
<dbReference type="GO" id="GO:0046061">
    <property type="term" value="P:dATP catabolic process"/>
    <property type="evidence" value="ECO:0007669"/>
    <property type="project" value="TreeGrafter"/>
</dbReference>
<dbReference type="GO" id="GO:0046047">
    <property type="term" value="P:TTP catabolic process"/>
    <property type="evidence" value="ECO:0007669"/>
    <property type="project" value="TreeGrafter"/>
</dbReference>
<dbReference type="AlphaFoldDB" id="A0A7X1ZBJ8"/>
<comment type="caution">
    <text evidence="6">The sequence shown here is derived from an EMBL/GenBank/DDBJ whole genome shotgun (WGS) entry which is preliminary data.</text>
</comment>
<name>A0A7X1ZBJ8_9PROT</name>
<dbReference type="PANTHER" id="PTHR30522:SF0">
    <property type="entry name" value="NUCLEOSIDE TRIPHOSPHATE PYROPHOSPHOHYDROLASE"/>
    <property type="match status" value="1"/>
</dbReference>
<dbReference type="GO" id="GO:0046076">
    <property type="term" value="P:dTTP catabolic process"/>
    <property type="evidence" value="ECO:0007669"/>
    <property type="project" value="TreeGrafter"/>
</dbReference>
<dbReference type="FunFam" id="1.10.287.1080:FF:000003">
    <property type="entry name" value="Nucleoside triphosphate pyrophosphohydrolase"/>
    <property type="match status" value="1"/>
</dbReference>
<protein>
    <recommendedName>
        <fullName evidence="4">Nucleoside triphosphate pyrophosphohydrolase</fullName>
        <ecNumber evidence="3">3.6.1.8</ecNumber>
    </recommendedName>
</protein>
<dbReference type="RefSeq" id="WP_153340698.1">
    <property type="nucleotide sequence ID" value="NZ_WIVE01000003.1"/>
</dbReference>